<sequence>MKSWKNYFKEMAIIAGVVLLVFLMMDYNSRLDKLNQLNDKALTVRAEATEVNQTQITLQTQIAEATSDAITEREARNSGEIQEGDQRIVPLPSDGPPLPDTFIPTPVPERIKKWQVWMELFFGR</sequence>
<reference evidence="2 3" key="1">
    <citation type="submission" date="2020-08" db="EMBL/GenBank/DDBJ databases">
        <title>Bridging the membrane lipid divide: bacteria of the FCB group superphylum have the potential to synthesize archaeal ether lipids.</title>
        <authorList>
            <person name="Villanueva L."/>
            <person name="Von Meijenfeldt F.A.B."/>
            <person name="Westbye A.B."/>
            <person name="Yadav S."/>
            <person name="Hopmans E.C."/>
            <person name="Dutilh B.E."/>
            <person name="Sinninghe Damste J.S."/>
        </authorList>
    </citation>
    <scope>NUCLEOTIDE SEQUENCE [LARGE SCALE GENOMIC DNA]</scope>
    <source>
        <strain evidence="2">NIOZ-UU36</strain>
    </source>
</reference>
<evidence type="ECO:0000313" key="2">
    <source>
        <dbReference type="EMBL" id="MBC8334961.1"/>
    </source>
</evidence>
<dbReference type="AlphaFoldDB" id="A0A8J6TEB6"/>
<dbReference type="EMBL" id="JACNJN010000085">
    <property type="protein sequence ID" value="MBC8334961.1"/>
    <property type="molecule type" value="Genomic_DNA"/>
</dbReference>
<feature type="region of interest" description="Disordered" evidence="1">
    <location>
        <begin position="73"/>
        <end position="101"/>
    </location>
</feature>
<organism evidence="2 3">
    <name type="scientific">Candidatus Desulfolinea nitratireducens</name>
    <dbReference type="NCBI Taxonomy" id="2841698"/>
    <lineage>
        <taxon>Bacteria</taxon>
        <taxon>Bacillati</taxon>
        <taxon>Chloroflexota</taxon>
        <taxon>Anaerolineae</taxon>
        <taxon>Anaerolineales</taxon>
        <taxon>Anaerolineales incertae sedis</taxon>
        <taxon>Candidatus Desulfolinea</taxon>
    </lineage>
</organism>
<accession>A0A8J6TEB6</accession>
<evidence type="ECO:0000313" key="3">
    <source>
        <dbReference type="Proteomes" id="UP000614469"/>
    </source>
</evidence>
<proteinExistence type="predicted"/>
<dbReference type="Proteomes" id="UP000614469">
    <property type="component" value="Unassembled WGS sequence"/>
</dbReference>
<protein>
    <submittedName>
        <fullName evidence="2">Uncharacterized protein</fullName>
    </submittedName>
</protein>
<evidence type="ECO:0000256" key="1">
    <source>
        <dbReference type="SAM" id="MobiDB-lite"/>
    </source>
</evidence>
<name>A0A8J6TEB6_9CHLR</name>
<comment type="caution">
    <text evidence="2">The sequence shown here is derived from an EMBL/GenBank/DDBJ whole genome shotgun (WGS) entry which is preliminary data.</text>
</comment>
<gene>
    <name evidence="2" type="ORF">H8E29_06840</name>
</gene>